<sequence length="251" mass="29051">MKSILKLLFLTGLCSLSLFVHGHPYILFQTPKTWTEAQSYCREKCIDLATMEDMKDMNVVLNYVGNSYSDAIWIGLYKGSNPRWIWSLADKDLYKEGEKTYFKWGLETSNNCVTLRDGLLYVDICINNMESVCFDQTKQGVDQYSLSEKMVWTAARDFCRQNHTDLASLRNNAEYQMVQGVTNGVTAYVGLFRDPWVWSDLSDSWFRFWRPSQAVNFRNALNCVAMLKEESGKWGDRSCTETHPFLCKCSE</sequence>
<proteinExistence type="predicted"/>
<feature type="domain" description="C-type lectin" evidence="3">
    <location>
        <begin position="144"/>
        <end position="248"/>
    </location>
</feature>
<protein>
    <submittedName>
        <fullName evidence="4">C-type mannose receptor 2-like</fullName>
    </submittedName>
</protein>
<dbReference type="SUPFAM" id="SSF56436">
    <property type="entry name" value="C-type lectin-like"/>
    <property type="match status" value="2"/>
</dbReference>
<keyword evidence="4" id="KW-0675">Receptor</keyword>
<dbReference type="InterPro" id="IPR016186">
    <property type="entry name" value="C-type_lectin-like/link_sf"/>
</dbReference>
<dbReference type="PROSITE" id="PS50041">
    <property type="entry name" value="C_TYPE_LECTIN_2"/>
    <property type="match status" value="2"/>
</dbReference>
<dbReference type="InterPro" id="IPR001304">
    <property type="entry name" value="C-type_lectin-like"/>
</dbReference>
<feature type="unsure residue" description="E or Q" evidence="4">
    <location>
        <position position="130"/>
    </location>
</feature>
<dbReference type="Gene3D" id="3.10.100.10">
    <property type="entry name" value="Mannose-Binding Protein A, subunit A"/>
    <property type="match status" value="2"/>
</dbReference>
<evidence type="ECO:0000313" key="5">
    <source>
        <dbReference type="Proteomes" id="UP000822369"/>
    </source>
</evidence>
<evidence type="ECO:0000256" key="1">
    <source>
        <dbReference type="ARBA" id="ARBA00023157"/>
    </source>
</evidence>
<dbReference type="InterPro" id="IPR018378">
    <property type="entry name" value="C-type_lectin_CS"/>
</dbReference>
<dbReference type="PANTHER" id="PTHR45784">
    <property type="entry name" value="C-TYPE LECTIN DOMAIN FAMILY 20 MEMBER A-RELATED"/>
    <property type="match status" value="1"/>
</dbReference>
<dbReference type="SMART" id="SM00034">
    <property type="entry name" value="CLECT"/>
    <property type="match status" value="2"/>
</dbReference>
<keyword evidence="1" id="KW-1015">Disulfide bond</keyword>
<organism evidence="4 5">
    <name type="scientific">Nothobranchius furzeri</name>
    <name type="common">Turquoise killifish</name>
    <dbReference type="NCBI Taxonomy" id="105023"/>
    <lineage>
        <taxon>Eukaryota</taxon>
        <taxon>Metazoa</taxon>
        <taxon>Chordata</taxon>
        <taxon>Craniata</taxon>
        <taxon>Vertebrata</taxon>
        <taxon>Euteleostomi</taxon>
        <taxon>Actinopterygii</taxon>
        <taxon>Neopterygii</taxon>
        <taxon>Teleostei</taxon>
        <taxon>Neoteleostei</taxon>
        <taxon>Acanthomorphata</taxon>
        <taxon>Ovalentaria</taxon>
        <taxon>Atherinomorphae</taxon>
        <taxon>Cyprinodontiformes</taxon>
        <taxon>Nothobranchiidae</taxon>
        <taxon>Nothobranchius</taxon>
    </lineage>
</organism>
<dbReference type="Proteomes" id="UP000822369">
    <property type="component" value="Chromosome 3"/>
</dbReference>
<feature type="signal peptide" evidence="2">
    <location>
        <begin position="1"/>
        <end position="22"/>
    </location>
</feature>
<dbReference type="PANTHER" id="PTHR45784:SF3">
    <property type="entry name" value="C-TYPE LECTIN DOMAIN FAMILY 4 MEMBER K-LIKE-RELATED"/>
    <property type="match status" value="1"/>
</dbReference>
<gene>
    <name evidence="4" type="ORF">G4P62_020232</name>
</gene>
<feature type="chain" id="PRO_5038832620" evidence="2">
    <location>
        <begin position="23"/>
        <end position="251"/>
    </location>
</feature>
<reference evidence="4" key="1">
    <citation type="submission" date="2020-03" db="EMBL/GenBank/DDBJ databases">
        <title>Intra-Species Differences in Population Size shape Life History and Genome Evolution.</title>
        <authorList>
            <person name="Willemsen D."/>
            <person name="Cui R."/>
            <person name="Valenzano D.R."/>
        </authorList>
    </citation>
    <scope>NUCLEOTIDE SEQUENCE</scope>
    <source>
        <strain evidence="4">GRZ</strain>
        <tissue evidence="4">Whole</tissue>
    </source>
</reference>
<evidence type="ECO:0000256" key="2">
    <source>
        <dbReference type="SAM" id="SignalP"/>
    </source>
</evidence>
<evidence type="ECO:0000313" key="4">
    <source>
        <dbReference type="EMBL" id="KAF7227714.1"/>
    </source>
</evidence>
<keyword evidence="2" id="KW-0732">Signal</keyword>
<dbReference type="EMBL" id="JAAVVJ010000003">
    <property type="protein sequence ID" value="KAF7227714.1"/>
    <property type="molecule type" value="Genomic_DNA"/>
</dbReference>
<dbReference type="Pfam" id="PF00059">
    <property type="entry name" value="Lectin_C"/>
    <property type="match status" value="2"/>
</dbReference>
<dbReference type="AlphaFoldDB" id="A0A9D2YVD0"/>
<name>A0A9D2YVD0_NOTFU</name>
<dbReference type="PROSITE" id="PS00615">
    <property type="entry name" value="C_TYPE_LECTIN_1"/>
    <property type="match status" value="1"/>
</dbReference>
<evidence type="ECO:0000259" key="3">
    <source>
        <dbReference type="PROSITE" id="PS50041"/>
    </source>
</evidence>
<feature type="domain" description="C-type lectin" evidence="3">
    <location>
        <begin position="20"/>
        <end position="134"/>
    </location>
</feature>
<accession>A0A9D2YVD0</accession>
<comment type="caution">
    <text evidence="4">The sequence shown here is derived from an EMBL/GenBank/DDBJ whole genome shotgun (WGS) entry which is preliminary data.</text>
</comment>
<dbReference type="InterPro" id="IPR016187">
    <property type="entry name" value="CTDL_fold"/>
</dbReference>